<accession>A0A840L577</accession>
<evidence type="ECO:0000313" key="2">
    <source>
        <dbReference type="EMBL" id="MBB4843166.1"/>
    </source>
</evidence>
<evidence type="ECO:0000313" key="3">
    <source>
        <dbReference type="Proteomes" id="UP000562027"/>
    </source>
</evidence>
<dbReference type="RefSeq" id="WP_184298192.1">
    <property type="nucleotide sequence ID" value="NZ_JACHLP010000003.1"/>
</dbReference>
<name>A0A840L577_9BURK</name>
<sequence length="324" mass="36259">MSKKPVGDEKKVERLDLDRMDSADSAPRPLKVGQVIELERRLNEGLPISDEERRQLVAAREKLQEAFQGVRETFSRVAEQMRPMLAKLPDAIRQFGQWQKDVSALLSPVITQMAAAYREMPPRIQAALLELGKRGWYMDGQFGFSELWKLEEWLAAGDVDKVDAALIAHFESRLPEIEDELVKALPAREAILRAAFAAHGRGEFVLSVPTLLAQSDGVCLELTGFYLFIKDRRLGLPEVARHAADAALDAFSAALLSPLAQVLPINASERERDRMIQDQGLPTWRELNRHLVLHGESVDYGTQSNSLKAIALINYLVGFAKRPA</sequence>
<organism evidence="2 3">
    <name type="scientific">Roseateles oligotrophus</name>
    <dbReference type="NCBI Taxonomy" id="1769250"/>
    <lineage>
        <taxon>Bacteria</taxon>
        <taxon>Pseudomonadati</taxon>
        <taxon>Pseudomonadota</taxon>
        <taxon>Betaproteobacteria</taxon>
        <taxon>Burkholderiales</taxon>
        <taxon>Sphaerotilaceae</taxon>
        <taxon>Roseateles</taxon>
    </lineage>
</organism>
<reference evidence="2 3" key="1">
    <citation type="submission" date="2020-08" db="EMBL/GenBank/DDBJ databases">
        <title>Functional genomics of gut bacteria from endangered species of beetles.</title>
        <authorList>
            <person name="Carlos-Shanley C."/>
        </authorList>
    </citation>
    <scope>NUCLEOTIDE SEQUENCE [LARGE SCALE GENOMIC DNA]</scope>
    <source>
        <strain evidence="2 3">S00239</strain>
    </source>
</reference>
<keyword evidence="3" id="KW-1185">Reference proteome</keyword>
<dbReference type="EMBL" id="JACHLP010000003">
    <property type="protein sequence ID" value="MBB4843166.1"/>
    <property type="molecule type" value="Genomic_DNA"/>
</dbReference>
<gene>
    <name evidence="2" type="ORF">HNP55_001685</name>
</gene>
<dbReference type="Proteomes" id="UP000562027">
    <property type="component" value="Unassembled WGS sequence"/>
</dbReference>
<dbReference type="AlphaFoldDB" id="A0A840L577"/>
<protein>
    <submittedName>
        <fullName evidence="2">Uncharacterized protein</fullName>
    </submittedName>
</protein>
<proteinExistence type="predicted"/>
<feature type="compositionally biased region" description="Basic and acidic residues" evidence="1">
    <location>
        <begin position="1"/>
        <end position="22"/>
    </location>
</feature>
<comment type="caution">
    <text evidence="2">The sequence shown here is derived from an EMBL/GenBank/DDBJ whole genome shotgun (WGS) entry which is preliminary data.</text>
</comment>
<evidence type="ECO:0000256" key="1">
    <source>
        <dbReference type="SAM" id="MobiDB-lite"/>
    </source>
</evidence>
<feature type="region of interest" description="Disordered" evidence="1">
    <location>
        <begin position="1"/>
        <end position="28"/>
    </location>
</feature>